<protein>
    <recommendedName>
        <fullName evidence="2">Reverse transcriptase Ty1/copia-type domain-containing protein</fullName>
    </recommendedName>
</protein>
<dbReference type="InterPro" id="IPR013103">
    <property type="entry name" value="RVT_2"/>
</dbReference>
<reference evidence="3" key="4">
    <citation type="submission" date="2019-03" db="UniProtKB">
        <authorList>
            <consortium name="EnsemblPlants"/>
        </authorList>
    </citation>
    <scope>IDENTIFICATION</scope>
</reference>
<accession>A0A453ACC8</accession>
<name>A0A453ACC8_AEGTS</name>
<evidence type="ECO:0000259" key="2">
    <source>
        <dbReference type="Pfam" id="PF07727"/>
    </source>
</evidence>
<organism evidence="3 4">
    <name type="scientific">Aegilops tauschii subsp. strangulata</name>
    <name type="common">Goatgrass</name>
    <dbReference type="NCBI Taxonomy" id="200361"/>
    <lineage>
        <taxon>Eukaryota</taxon>
        <taxon>Viridiplantae</taxon>
        <taxon>Streptophyta</taxon>
        <taxon>Embryophyta</taxon>
        <taxon>Tracheophyta</taxon>
        <taxon>Spermatophyta</taxon>
        <taxon>Magnoliopsida</taxon>
        <taxon>Liliopsida</taxon>
        <taxon>Poales</taxon>
        <taxon>Poaceae</taxon>
        <taxon>BOP clade</taxon>
        <taxon>Pooideae</taxon>
        <taxon>Triticodae</taxon>
        <taxon>Triticeae</taxon>
        <taxon>Triticinae</taxon>
        <taxon>Aegilops</taxon>
    </lineage>
</organism>
<dbReference type="STRING" id="200361.A0A453ACC8"/>
<dbReference type="Proteomes" id="UP000015105">
    <property type="component" value="Chromosome 2D"/>
</dbReference>
<feature type="domain" description="Reverse transcriptase Ty1/copia-type" evidence="2">
    <location>
        <begin position="101"/>
        <end position="173"/>
    </location>
</feature>
<dbReference type="Pfam" id="PF07727">
    <property type="entry name" value="RVT_2"/>
    <property type="match status" value="1"/>
</dbReference>
<feature type="region of interest" description="Disordered" evidence="1">
    <location>
        <begin position="1"/>
        <end position="32"/>
    </location>
</feature>
<dbReference type="EnsemblPlants" id="AET2Gv20066600.1">
    <property type="protein sequence ID" value="AET2Gv20066600.1"/>
    <property type="gene ID" value="AET2Gv20066600"/>
</dbReference>
<dbReference type="Gramene" id="AET2Gv20066600.1">
    <property type="protein sequence ID" value="AET2Gv20066600.1"/>
    <property type="gene ID" value="AET2Gv20066600"/>
</dbReference>
<sequence>GSQTTSPPASTHAVPHGQTPSPCSASTDSSLPVVVHRPPSPSNTHAMATRAKRGLFQPVDHLNLSAIHSTASPIPKTYRGALHDPHWRRAMTEEFDALVTNGTWSLVPRPPRAHVVSGKWIFKHKFHSDGSLARYKARWVIRGYSQQQGIDFDETFSPIVKPATIRIVLSLAVS</sequence>
<reference evidence="4" key="1">
    <citation type="journal article" date="2014" name="Science">
        <title>Ancient hybridizations among the ancestral genomes of bread wheat.</title>
        <authorList>
            <consortium name="International Wheat Genome Sequencing Consortium,"/>
            <person name="Marcussen T."/>
            <person name="Sandve S.R."/>
            <person name="Heier L."/>
            <person name="Spannagl M."/>
            <person name="Pfeifer M."/>
            <person name="Jakobsen K.S."/>
            <person name="Wulff B.B."/>
            <person name="Steuernagel B."/>
            <person name="Mayer K.F."/>
            <person name="Olsen O.A."/>
        </authorList>
    </citation>
    <scope>NUCLEOTIDE SEQUENCE [LARGE SCALE GENOMIC DNA]</scope>
    <source>
        <strain evidence="4">cv. AL8/78</strain>
    </source>
</reference>
<feature type="compositionally biased region" description="Polar residues" evidence="1">
    <location>
        <begin position="18"/>
        <end position="30"/>
    </location>
</feature>
<dbReference type="AlphaFoldDB" id="A0A453ACC8"/>
<proteinExistence type="predicted"/>
<reference evidence="3" key="3">
    <citation type="journal article" date="2017" name="Nature">
        <title>Genome sequence of the progenitor of the wheat D genome Aegilops tauschii.</title>
        <authorList>
            <person name="Luo M.C."/>
            <person name="Gu Y.Q."/>
            <person name="Puiu D."/>
            <person name="Wang H."/>
            <person name="Twardziok S.O."/>
            <person name="Deal K.R."/>
            <person name="Huo N."/>
            <person name="Zhu T."/>
            <person name="Wang L."/>
            <person name="Wang Y."/>
            <person name="McGuire P.E."/>
            <person name="Liu S."/>
            <person name="Long H."/>
            <person name="Ramasamy R.K."/>
            <person name="Rodriguez J.C."/>
            <person name="Van S.L."/>
            <person name="Yuan L."/>
            <person name="Wang Z."/>
            <person name="Xia Z."/>
            <person name="Xiao L."/>
            <person name="Anderson O.D."/>
            <person name="Ouyang S."/>
            <person name="Liang Y."/>
            <person name="Zimin A.V."/>
            <person name="Pertea G."/>
            <person name="Qi P."/>
            <person name="Bennetzen J.L."/>
            <person name="Dai X."/>
            <person name="Dawson M.W."/>
            <person name="Muller H.G."/>
            <person name="Kugler K."/>
            <person name="Rivarola-Duarte L."/>
            <person name="Spannagl M."/>
            <person name="Mayer K.F.X."/>
            <person name="Lu F.H."/>
            <person name="Bevan M.W."/>
            <person name="Leroy P."/>
            <person name="Li P."/>
            <person name="You F.M."/>
            <person name="Sun Q."/>
            <person name="Liu Z."/>
            <person name="Lyons E."/>
            <person name="Wicker T."/>
            <person name="Salzberg S.L."/>
            <person name="Devos K.M."/>
            <person name="Dvorak J."/>
        </authorList>
    </citation>
    <scope>NUCLEOTIDE SEQUENCE [LARGE SCALE GENOMIC DNA]</scope>
    <source>
        <strain evidence="3">cv. AL8/78</strain>
    </source>
</reference>
<reference evidence="3" key="5">
    <citation type="journal article" date="2021" name="G3 (Bethesda)">
        <title>Aegilops tauschii genome assembly Aet v5.0 features greater sequence contiguity and improved annotation.</title>
        <authorList>
            <person name="Wang L."/>
            <person name="Zhu T."/>
            <person name="Rodriguez J.C."/>
            <person name="Deal K.R."/>
            <person name="Dubcovsky J."/>
            <person name="McGuire P.E."/>
            <person name="Lux T."/>
            <person name="Spannagl M."/>
            <person name="Mayer K.F.X."/>
            <person name="Baldrich P."/>
            <person name="Meyers B.C."/>
            <person name="Huo N."/>
            <person name="Gu Y.Q."/>
            <person name="Zhou H."/>
            <person name="Devos K.M."/>
            <person name="Bennetzen J.L."/>
            <person name="Unver T."/>
            <person name="Budak H."/>
            <person name="Gulick P.J."/>
            <person name="Galiba G."/>
            <person name="Kalapos B."/>
            <person name="Nelson D.R."/>
            <person name="Li P."/>
            <person name="You F.M."/>
            <person name="Luo M.C."/>
            <person name="Dvorak J."/>
        </authorList>
    </citation>
    <scope>NUCLEOTIDE SEQUENCE [LARGE SCALE GENOMIC DNA]</scope>
    <source>
        <strain evidence="3">cv. AL8/78</strain>
    </source>
</reference>
<evidence type="ECO:0000313" key="3">
    <source>
        <dbReference type="EnsemblPlants" id="AET2Gv20066600.1"/>
    </source>
</evidence>
<reference evidence="4" key="2">
    <citation type="journal article" date="2017" name="Nat. Plants">
        <title>The Aegilops tauschii genome reveals multiple impacts of transposons.</title>
        <authorList>
            <person name="Zhao G."/>
            <person name="Zou C."/>
            <person name="Li K."/>
            <person name="Wang K."/>
            <person name="Li T."/>
            <person name="Gao L."/>
            <person name="Zhang X."/>
            <person name="Wang H."/>
            <person name="Yang Z."/>
            <person name="Liu X."/>
            <person name="Jiang W."/>
            <person name="Mao L."/>
            <person name="Kong X."/>
            <person name="Jiao Y."/>
            <person name="Jia J."/>
        </authorList>
    </citation>
    <scope>NUCLEOTIDE SEQUENCE [LARGE SCALE GENOMIC DNA]</scope>
    <source>
        <strain evidence="4">cv. AL8/78</strain>
    </source>
</reference>
<keyword evidence="4" id="KW-1185">Reference proteome</keyword>
<evidence type="ECO:0000256" key="1">
    <source>
        <dbReference type="SAM" id="MobiDB-lite"/>
    </source>
</evidence>
<evidence type="ECO:0000313" key="4">
    <source>
        <dbReference type="Proteomes" id="UP000015105"/>
    </source>
</evidence>